<evidence type="ECO:0000259" key="1">
    <source>
        <dbReference type="PROSITE" id="PS50090"/>
    </source>
</evidence>
<dbReference type="InterPro" id="IPR001005">
    <property type="entry name" value="SANT/Myb"/>
</dbReference>
<dbReference type="Pfam" id="PF13921">
    <property type="entry name" value="Myb_DNA-bind_6"/>
    <property type="match status" value="1"/>
</dbReference>
<dbReference type="InterPro" id="IPR017930">
    <property type="entry name" value="Myb_dom"/>
</dbReference>
<dbReference type="EMBL" id="CAJJDN010000035">
    <property type="protein sequence ID" value="CAD8076648.1"/>
    <property type="molecule type" value="Genomic_DNA"/>
</dbReference>
<dbReference type="PANTHER" id="PTHR45614:SF271">
    <property type="entry name" value="MYB DNA BINDING PROTEIN_ TRANSCRIPTION FACTOR-LIKE PROTEIN"/>
    <property type="match status" value="1"/>
</dbReference>
<organism evidence="3 4">
    <name type="scientific">Paramecium sonneborni</name>
    <dbReference type="NCBI Taxonomy" id="65129"/>
    <lineage>
        <taxon>Eukaryota</taxon>
        <taxon>Sar</taxon>
        <taxon>Alveolata</taxon>
        <taxon>Ciliophora</taxon>
        <taxon>Intramacronucleata</taxon>
        <taxon>Oligohymenophorea</taxon>
        <taxon>Peniculida</taxon>
        <taxon>Parameciidae</taxon>
        <taxon>Paramecium</taxon>
    </lineage>
</organism>
<feature type="domain" description="HTH myb-type" evidence="2">
    <location>
        <begin position="114"/>
        <end position="175"/>
    </location>
</feature>
<dbReference type="GO" id="GO:0000981">
    <property type="term" value="F:DNA-binding transcription factor activity, RNA polymerase II-specific"/>
    <property type="evidence" value="ECO:0007669"/>
    <property type="project" value="TreeGrafter"/>
</dbReference>
<dbReference type="OrthoDB" id="2143914at2759"/>
<feature type="domain" description="HTH myb-type" evidence="2">
    <location>
        <begin position="179"/>
        <end position="228"/>
    </location>
</feature>
<dbReference type="Proteomes" id="UP000692954">
    <property type="component" value="Unassembled WGS sequence"/>
</dbReference>
<accession>A0A8S1M7N4</accession>
<reference evidence="3" key="1">
    <citation type="submission" date="2021-01" db="EMBL/GenBank/DDBJ databases">
        <authorList>
            <consortium name="Genoscope - CEA"/>
            <person name="William W."/>
        </authorList>
    </citation>
    <scope>NUCLEOTIDE SEQUENCE</scope>
</reference>
<evidence type="ECO:0000259" key="2">
    <source>
        <dbReference type="PROSITE" id="PS51294"/>
    </source>
</evidence>
<dbReference type="AlphaFoldDB" id="A0A8S1M7N4"/>
<dbReference type="InterPro" id="IPR050560">
    <property type="entry name" value="MYB_TF"/>
</dbReference>
<proteinExistence type="predicted"/>
<feature type="domain" description="Myb-like" evidence="1">
    <location>
        <begin position="114"/>
        <end position="171"/>
    </location>
</feature>
<dbReference type="PANTHER" id="PTHR45614">
    <property type="entry name" value="MYB PROTEIN-RELATED"/>
    <property type="match status" value="1"/>
</dbReference>
<comment type="caution">
    <text evidence="3">The sequence shown here is derived from an EMBL/GenBank/DDBJ whole genome shotgun (WGS) entry which is preliminary data.</text>
</comment>
<evidence type="ECO:0008006" key="5">
    <source>
        <dbReference type="Google" id="ProtNLM"/>
    </source>
</evidence>
<dbReference type="PROSITE" id="PS50090">
    <property type="entry name" value="MYB_LIKE"/>
    <property type="match status" value="3"/>
</dbReference>
<dbReference type="GO" id="GO:0000978">
    <property type="term" value="F:RNA polymerase II cis-regulatory region sequence-specific DNA binding"/>
    <property type="evidence" value="ECO:0007669"/>
    <property type="project" value="TreeGrafter"/>
</dbReference>
<dbReference type="CDD" id="cd00167">
    <property type="entry name" value="SANT"/>
    <property type="match status" value="2"/>
</dbReference>
<gene>
    <name evidence="3" type="ORF">PSON_ATCC_30995.1.T0350085</name>
</gene>
<name>A0A8S1M7N4_9CILI</name>
<sequence>MIKKTSIDRKAIYDLFQNIDLLFAQSLLTSSFPFMHCIPDQPQIENILNRVDAESVQNKGIWTEAQDQYLKIIVLGTCLKTRTRPFDLSTLQWDQISRIFKLHNWKACRNRWLNEKHKKVNWTPQEDQMLVQLQSLHPNKWCEIAIELMKICQTPYIRLGKQCRDRWVNKLDPKILNIPWYKEEELRLFQEVKKRGKRWADISAQVFKFRRTENTIKNRFYNLLKQEENRQRLGRVPKEERDILLIDSVIETLTRDLNKYDKSTSQNEVKVDNKNFKFLELDQSDLDEIVIIKHKKIEKIENL</sequence>
<keyword evidence="4" id="KW-1185">Reference proteome</keyword>
<dbReference type="SMART" id="SM00717">
    <property type="entry name" value="SANT"/>
    <property type="match status" value="3"/>
</dbReference>
<evidence type="ECO:0000313" key="4">
    <source>
        <dbReference type="Proteomes" id="UP000692954"/>
    </source>
</evidence>
<dbReference type="PROSITE" id="PS51294">
    <property type="entry name" value="HTH_MYB"/>
    <property type="match status" value="2"/>
</dbReference>
<evidence type="ECO:0000313" key="3">
    <source>
        <dbReference type="EMBL" id="CAD8076648.1"/>
    </source>
</evidence>
<feature type="domain" description="Myb-like" evidence="1">
    <location>
        <begin position="54"/>
        <end position="112"/>
    </location>
</feature>
<feature type="domain" description="Myb-like" evidence="1">
    <location>
        <begin position="172"/>
        <end position="224"/>
    </location>
</feature>
<dbReference type="GO" id="GO:0005634">
    <property type="term" value="C:nucleus"/>
    <property type="evidence" value="ECO:0007669"/>
    <property type="project" value="TreeGrafter"/>
</dbReference>
<protein>
    <recommendedName>
        <fullName evidence="5">Myb-like DNA-binding domain containing protein</fullName>
    </recommendedName>
</protein>